<dbReference type="PANTHER" id="PTHR37984">
    <property type="entry name" value="PROTEIN CBG26694"/>
    <property type="match status" value="1"/>
</dbReference>
<keyword evidence="1" id="KW-0694">RNA-binding</keyword>
<gene>
    <name evidence="3" type="ORF">O181_058972</name>
</gene>
<protein>
    <recommendedName>
        <fullName evidence="2">Integrase catalytic domain-containing protein</fullName>
    </recommendedName>
</protein>
<dbReference type="OrthoDB" id="2273864at2759"/>
<dbReference type="PANTHER" id="PTHR37984:SF5">
    <property type="entry name" value="PROTEIN NYNRIN-LIKE"/>
    <property type="match status" value="1"/>
</dbReference>
<dbReference type="InterPro" id="IPR036397">
    <property type="entry name" value="RNaseH_sf"/>
</dbReference>
<dbReference type="InterPro" id="IPR012337">
    <property type="entry name" value="RNaseH-like_sf"/>
</dbReference>
<accession>A0A9Q3EKU4</accession>
<dbReference type="AlphaFoldDB" id="A0A9Q3EKU4"/>
<dbReference type="GO" id="GO:0005634">
    <property type="term" value="C:nucleus"/>
    <property type="evidence" value="ECO:0007669"/>
    <property type="project" value="UniProtKB-ARBA"/>
</dbReference>
<dbReference type="Gene3D" id="3.30.420.10">
    <property type="entry name" value="Ribonuclease H-like superfamily/Ribonuclease H"/>
    <property type="match status" value="1"/>
</dbReference>
<reference evidence="3" key="1">
    <citation type="submission" date="2021-03" db="EMBL/GenBank/DDBJ databases">
        <title>Draft genome sequence of rust myrtle Austropuccinia psidii MF-1, a brazilian biotype.</title>
        <authorList>
            <person name="Quecine M.C."/>
            <person name="Pachon D.M.R."/>
            <person name="Bonatelli M.L."/>
            <person name="Correr F.H."/>
            <person name="Franceschini L.M."/>
            <person name="Leite T.F."/>
            <person name="Margarido G.R.A."/>
            <person name="Almeida C.A."/>
            <person name="Ferrarezi J.A."/>
            <person name="Labate C.A."/>
        </authorList>
    </citation>
    <scope>NUCLEOTIDE SEQUENCE</scope>
    <source>
        <strain evidence="3">MF-1</strain>
    </source>
</reference>
<proteinExistence type="predicted"/>
<evidence type="ECO:0000259" key="2">
    <source>
        <dbReference type="PROSITE" id="PS50994"/>
    </source>
</evidence>
<dbReference type="PROSITE" id="PS50994">
    <property type="entry name" value="INTEGRASE"/>
    <property type="match status" value="1"/>
</dbReference>
<evidence type="ECO:0000313" key="4">
    <source>
        <dbReference type="Proteomes" id="UP000765509"/>
    </source>
</evidence>
<dbReference type="GO" id="GO:0003723">
    <property type="term" value="F:RNA binding"/>
    <property type="evidence" value="ECO:0007669"/>
    <property type="project" value="UniProtKB-KW"/>
</dbReference>
<dbReference type="EMBL" id="AVOT02027258">
    <property type="protein sequence ID" value="MBW0519257.1"/>
    <property type="molecule type" value="Genomic_DNA"/>
</dbReference>
<organism evidence="3 4">
    <name type="scientific">Austropuccinia psidii MF-1</name>
    <dbReference type="NCBI Taxonomy" id="1389203"/>
    <lineage>
        <taxon>Eukaryota</taxon>
        <taxon>Fungi</taxon>
        <taxon>Dikarya</taxon>
        <taxon>Basidiomycota</taxon>
        <taxon>Pucciniomycotina</taxon>
        <taxon>Pucciniomycetes</taxon>
        <taxon>Pucciniales</taxon>
        <taxon>Sphaerophragmiaceae</taxon>
        <taxon>Austropuccinia</taxon>
    </lineage>
</organism>
<name>A0A9Q3EKU4_9BASI</name>
<keyword evidence="4" id="KW-1185">Reference proteome</keyword>
<feature type="domain" description="Integrase catalytic" evidence="2">
    <location>
        <begin position="33"/>
        <end position="182"/>
    </location>
</feature>
<evidence type="ECO:0000256" key="1">
    <source>
        <dbReference type="ARBA" id="ARBA00022884"/>
    </source>
</evidence>
<dbReference type="GO" id="GO:0015074">
    <property type="term" value="P:DNA integration"/>
    <property type="evidence" value="ECO:0007669"/>
    <property type="project" value="InterPro"/>
</dbReference>
<evidence type="ECO:0000313" key="3">
    <source>
        <dbReference type="EMBL" id="MBW0519257.1"/>
    </source>
</evidence>
<sequence length="182" mass="21068">MPDWKLPFKLYMDACGEGLGSELHQTQIINDKPAEGPICFFSRQIKPTEASSTPRRRQSFNSFLVLVDRYRKIPIVLPFHRDDTALETAIIICNKAISHTGFFQNFMSDEDPKFTLALWKNLHSFLSTKLSFSTAYHPQTDGLAERIIKALHDIIRRFCAYRLEFKDYDGFCNDWCNLIPAL</sequence>
<dbReference type="InterPro" id="IPR050951">
    <property type="entry name" value="Retrovirus_Pol_polyprotein"/>
</dbReference>
<dbReference type="Proteomes" id="UP000765509">
    <property type="component" value="Unassembled WGS sequence"/>
</dbReference>
<dbReference type="SUPFAM" id="SSF53098">
    <property type="entry name" value="Ribonuclease H-like"/>
    <property type="match status" value="1"/>
</dbReference>
<dbReference type="InterPro" id="IPR001584">
    <property type="entry name" value="Integrase_cat-core"/>
</dbReference>
<comment type="caution">
    <text evidence="3">The sequence shown here is derived from an EMBL/GenBank/DDBJ whole genome shotgun (WGS) entry which is preliminary data.</text>
</comment>